<comment type="similarity">
    <text evidence="1">Belongs to the sigma-70 factor family. ECF subfamily.</text>
</comment>
<dbReference type="InterPro" id="IPR013325">
    <property type="entry name" value="RNA_pol_sigma_r2"/>
</dbReference>
<name>A0A2W5M522_9GAMM</name>
<protein>
    <recommendedName>
        <fullName evidence="6">RNA polymerase sigma-70 ECF-like HTH domain-containing protein</fullName>
    </recommendedName>
</protein>
<evidence type="ECO:0000259" key="6">
    <source>
        <dbReference type="Pfam" id="PF07638"/>
    </source>
</evidence>
<dbReference type="InterPro" id="IPR053812">
    <property type="entry name" value="HTH_Sigma70_ECF-like"/>
</dbReference>
<dbReference type="InterPro" id="IPR013324">
    <property type="entry name" value="RNA_pol_sigma_r3/r4-like"/>
</dbReference>
<evidence type="ECO:0000256" key="3">
    <source>
        <dbReference type="ARBA" id="ARBA00023082"/>
    </source>
</evidence>
<dbReference type="Pfam" id="PF07638">
    <property type="entry name" value="Sigma70_ECF"/>
    <property type="match status" value="1"/>
</dbReference>
<dbReference type="GO" id="GO:0016987">
    <property type="term" value="F:sigma factor activity"/>
    <property type="evidence" value="ECO:0007669"/>
    <property type="project" value="UniProtKB-KW"/>
</dbReference>
<evidence type="ECO:0000256" key="5">
    <source>
        <dbReference type="SAM" id="MobiDB-lite"/>
    </source>
</evidence>
<evidence type="ECO:0000256" key="1">
    <source>
        <dbReference type="ARBA" id="ARBA00010641"/>
    </source>
</evidence>
<feature type="region of interest" description="Disordered" evidence="5">
    <location>
        <begin position="47"/>
        <end position="66"/>
    </location>
</feature>
<dbReference type="EMBL" id="QFPO01000007">
    <property type="protein sequence ID" value="PZQ14827.1"/>
    <property type="molecule type" value="Genomic_DNA"/>
</dbReference>
<comment type="caution">
    <text evidence="7">The sequence shown here is derived from an EMBL/GenBank/DDBJ whole genome shotgun (WGS) entry which is preliminary data.</text>
</comment>
<proteinExistence type="inferred from homology"/>
<dbReference type="SUPFAM" id="SSF88659">
    <property type="entry name" value="Sigma3 and sigma4 domains of RNA polymerase sigma factors"/>
    <property type="match status" value="1"/>
</dbReference>
<dbReference type="InterPro" id="IPR011517">
    <property type="entry name" value="RNA_pol_sigma70_ECF-like"/>
</dbReference>
<dbReference type="PANTHER" id="PTHR43133">
    <property type="entry name" value="RNA POLYMERASE ECF-TYPE SIGMA FACTO"/>
    <property type="match status" value="1"/>
</dbReference>
<dbReference type="Gene3D" id="1.10.10.10">
    <property type="entry name" value="Winged helix-like DNA-binding domain superfamily/Winged helix DNA-binding domain"/>
    <property type="match status" value="1"/>
</dbReference>
<dbReference type="InterPro" id="IPR039425">
    <property type="entry name" value="RNA_pol_sigma-70-like"/>
</dbReference>
<evidence type="ECO:0000256" key="4">
    <source>
        <dbReference type="ARBA" id="ARBA00023163"/>
    </source>
</evidence>
<sequence length="254" mass="28194">MHGRTVNLRRRGGRRCGAAGGTIAAAVDRGVARCSFASRGPTALTATAGRRPRAGSKMPSIARPAPPLDVPEDITRLLDRARDGEREAWARLLRRTYGDVKRLARRQLAQGGTMPTLNTTGLVNEWYLRIVEAGDAVPENRHHFFALTAKIMRQVICAYARERATAKRGGDQQRVEIDVIDREIGEEAHRFVALDQALTRLAAENENMVRVVECRFFAGMTEPETAEAAAIPLRTVQWLWAQARDRLAHILEAP</sequence>
<accession>A0A2W5M522</accession>
<keyword evidence="3" id="KW-0731">Sigma factor</keyword>
<gene>
    <name evidence="7" type="ORF">DI564_10035</name>
</gene>
<dbReference type="Proteomes" id="UP000249046">
    <property type="component" value="Unassembled WGS sequence"/>
</dbReference>
<dbReference type="InterPro" id="IPR036388">
    <property type="entry name" value="WH-like_DNA-bd_sf"/>
</dbReference>
<dbReference type="NCBIfam" id="TIGR02999">
    <property type="entry name" value="Sig-70_X6"/>
    <property type="match status" value="1"/>
</dbReference>
<dbReference type="AlphaFoldDB" id="A0A2W5M522"/>
<feature type="domain" description="RNA polymerase sigma-70 ECF-like HTH" evidence="6">
    <location>
        <begin position="72"/>
        <end position="249"/>
    </location>
</feature>
<reference evidence="7 8" key="1">
    <citation type="submission" date="2017-08" db="EMBL/GenBank/DDBJ databases">
        <title>Infants hospitalized years apart are colonized by the same room-sourced microbial strains.</title>
        <authorList>
            <person name="Brooks B."/>
            <person name="Olm M.R."/>
            <person name="Firek B.A."/>
            <person name="Baker R."/>
            <person name="Thomas B.C."/>
            <person name="Morowitz M.J."/>
            <person name="Banfield J.F."/>
        </authorList>
    </citation>
    <scope>NUCLEOTIDE SEQUENCE [LARGE SCALE GENOMIC DNA]</scope>
    <source>
        <strain evidence="7">S2_005_003_R2_42</strain>
    </source>
</reference>
<organism evidence="7 8">
    <name type="scientific">Rhodanobacter denitrificans</name>
    <dbReference type="NCBI Taxonomy" id="666685"/>
    <lineage>
        <taxon>Bacteria</taxon>
        <taxon>Pseudomonadati</taxon>
        <taxon>Pseudomonadota</taxon>
        <taxon>Gammaproteobacteria</taxon>
        <taxon>Lysobacterales</taxon>
        <taxon>Rhodanobacteraceae</taxon>
        <taxon>Rhodanobacter</taxon>
    </lineage>
</organism>
<dbReference type="Gene3D" id="1.10.1740.10">
    <property type="match status" value="1"/>
</dbReference>
<evidence type="ECO:0000313" key="7">
    <source>
        <dbReference type="EMBL" id="PZQ14827.1"/>
    </source>
</evidence>
<evidence type="ECO:0000256" key="2">
    <source>
        <dbReference type="ARBA" id="ARBA00023015"/>
    </source>
</evidence>
<keyword evidence="4" id="KW-0804">Transcription</keyword>
<evidence type="ECO:0000313" key="8">
    <source>
        <dbReference type="Proteomes" id="UP000249046"/>
    </source>
</evidence>
<keyword evidence="2" id="KW-0805">Transcription regulation</keyword>
<dbReference type="PANTHER" id="PTHR43133:SF39">
    <property type="entry name" value="SIMILAR TO RNA POLYMERASE SIGMA-E FACTOR"/>
    <property type="match status" value="1"/>
</dbReference>
<dbReference type="SUPFAM" id="SSF88946">
    <property type="entry name" value="Sigma2 domain of RNA polymerase sigma factors"/>
    <property type="match status" value="1"/>
</dbReference>
<dbReference type="GO" id="GO:0006352">
    <property type="term" value="P:DNA-templated transcription initiation"/>
    <property type="evidence" value="ECO:0007669"/>
    <property type="project" value="InterPro"/>
</dbReference>